<dbReference type="Proteomes" id="UP000178774">
    <property type="component" value="Unassembled WGS sequence"/>
</dbReference>
<dbReference type="GO" id="GO:0022627">
    <property type="term" value="C:cytosolic small ribosomal subunit"/>
    <property type="evidence" value="ECO:0007669"/>
    <property type="project" value="TreeGrafter"/>
</dbReference>
<reference evidence="6 7" key="1">
    <citation type="journal article" date="2016" name="Nat. Commun.">
        <title>Thousands of microbial genomes shed light on interconnected biogeochemical processes in an aquifer system.</title>
        <authorList>
            <person name="Anantharaman K."/>
            <person name="Brown C.T."/>
            <person name="Hug L.A."/>
            <person name="Sharon I."/>
            <person name="Castelle C.J."/>
            <person name="Probst A.J."/>
            <person name="Thomas B.C."/>
            <person name="Singh A."/>
            <person name="Wilkins M.J."/>
            <person name="Karaoz U."/>
            <person name="Brodie E.L."/>
            <person name="Williams K.H."/>
            <person name="Hubbard S.S."/>
            <person name="Banfield J.F."/>
        </authorList>
    </citation>
    <scope>NUCLEOTIDE SEQUENCE [LARGE SCALE GENOMIC DNA]</scope>
</reference>
<keyword evidence="3 5" id="KW-0687">Ribonucleoprotein</keyword>
<dbReference type="GO" id="GO:0006412">
    <property type="term" value="P:translation"/>
    <property type="evidence" value="ECO:0007669"/>
    <property type="project" value="UniProtKB-UniRule"/>
</dbReference>
<dbReference type="InterPro" id="IPR001865">
    <property type="entry name" value="Ribosomal_uS2"/>
</dbReference>
<proteinExistence type="inferred from homology"/>
<dbReference type="PRINTS" id="PR00395">
    <property type="entry name" value="RIBOSOMALS2"/>
</dbReference>
<dbReference type="Gene3D" id="1.10.287.610">
    <property type="entry name" value="Helix hairpin bin"/>
    <property type="match status" value="1"/>
</dbReference>
<evidence type="ECO:0000313" key="6">
    <source>
        <dbReference type="EMBL" id="OGZ65825.1"/>
    </source>
</evidence>
<comment type="caution">
    <text evidence="6">The sequence shown here is derived from an EMBL/GenBank/DDBJ whole genome shotgun (WGS) entry which is preliminary data.</text>
</comment>
<gene>
    <name evidence="5" type="primary">rpsB</name>
    <name evidence="6" type="ORF">A2822_01040</name>
</gene>
<name>A0A1G2HTP1_9BACT</name>
<evidence type="ECO:0000256" key="4">
    <source>
        <dbReference type="ARBA" id="ARBA00035256"/>
    </source>
</evidence>
<evidence type="ECO:0000256" key="1">
    <source>
        <dbReference type="ARBA" id="ARBA00006242"/>
    </source>
</evidence>
<comment type="similarity">
    <text evidence="1 5">Belongs to the universal ribosomal protein uS2 family.</text>
</comment>
<dbReference type="AlphaFoldDB" id="A0A1G2HTP1"/>
<keyword evidence="2 5" id="KW-0689">Ribosomal protein</keyword>
<evidence type="ECO:0000256" key="2">
    <source>
        <dbReference type="ARBA" id="ARBA00022980"/>
    </source>
</evidence>
<dbReference type="GO" id="GO:0003735">
    <property type="term" value="F:structural constituent of ribosome"/>
    <property type="evidence" value="ECO:0007669"/>
    <property type="project" value="InterPro"/>
</dbReference>
<dbReference type="InterPro" id="IPR005706">
    <property type="entry name" value="Ribosomal_uS2_bac/mit/plastid"/>
</dbReference>
<dbReference type="CDD" id="cd01425">
    <property type="entry name" value="RPS2"/>
    <property type="match status" value="1"/>
</dbReference>
<dbReference type="PANTHER" id="PTHR12534">
    <property type="entry name" value="30S RIBOSOMAL PROTEIN S2 PROKARYOTIC AND ORGANELLAR"/>
    <property type="match status" value="1"/>
</dbReference>
<dbReference type="Gene3D" id="3.40.50.10490">
    <property type="entry name" value="Glucose-6-phosphate isomerase like protein, domain 1"/>
    <property type="match status" value="1"/>
</dbReference>
<dbReference type="HAMAP" id="MF_00291_B">
    <property type="entry name" value="Ribosomal_uS2_B"/>
    <property type="match status" value="1"/>
</dbReference>
<dbReference type="EMBL" id="MHOP01000013">
    <property type="protein sequence ID" value="OGZ65825.1"/>
    <property type="molecule type" value="Genomic_DNA"/>
</dbReference>
<organism evidence="6 7">
    <name type="scientific">Candidatus Staskawiczbacteria bacterium RIFCSPHIGHO2_01_FULL_41_41</name>
    <dbReference type="NCBI Taxonomy" id="1802203"/>
    <lineage>
        <taxon>Bacteria</taxon>
        <taxon>Candidatus Staskawicziibacteriota</taxon>
    </lineage>
</organism>
<evidence type="ECO:0000256" key="3">
    <source>
        <dbReference type="ARBA" id="ARBA00023274"/>
    </source>
</evidence>
<dbReference type="PANTHER" id="PTHR12534:SF0">
    <property type="entry name" value="SMALL RIBOSOMAL SUBUNIT PROTEIN US2M"/>
    <property type="match status" value="1"/>
</dbReference>
<dbReference type="SUPFAM" id="SSF52313">
    <property type="entry name" value="Ribosomal protein S2"/>
    <property type="match status" value="1"/>
</dbReference>
<evidence type="ECO:0000256" key="5">
    <source>
        <dbReference type="HAMAP-Rule" id="MF_00291"/>
    </source>
</evidence>
<sequence length="233" mass="25732">MTSESTNNVKLNADDMAKAGLNFGHTVSKLHPKMKAFVQGVKSNVHMIDMEKSAKEFDLALKFISQLVAEGKTLLFVGTKIQAKNLTKVAAVESGMPYVTERWLGGAFTNFETISKRVAHLKDLESKKAKGEFEKYTKYEQMMLNEEIASLTTKFEGIKNMAKLPEAVLILDLKKDIAVAREAKRKGIKIVGIVDTNIDPALADYAIYANDDAVSSIGYVLEKIKETILSAKP</sequence>
<dbReference type="NCBIfam" id="TIGR01011">
    <property type="entry name" value="rpsB_bact"/>
    <property type="match status" value="1"/>
</dbReference>
<accession>A0A1G2HTP1</accession>
<evidence type="ECO:0000313" key="7">
    <source>
        <dbReference type="Proteomes" id="UP000178774"/>
    </source>
</evidence>
<dbReference type="InterPro" id="IPR023591">
    <property type="entry name" value="Ribosomal_uS2_flav_dom_sf"/>
</dbReference>
<dbReference type="Pfam" id="PF00318">
    <property type="entry name" value="Ribosomal_S2"/>
    <property type="match status" value="1"/>
</dbReference>
<protein>
    <recommendedName>
        <fullName evidence="4 5">Small ribosomal subunit protein uS2</fullName>
    </recommendedName>
</protein>